<comment type="cofactor">
    <cofactor evidence="1">
        <name>Ca(2+)</name>
        <dbReference type="ChEBI" id="CHEBI:29108"/>
    </cofactor>
</comment>
<dbReference type="Proteomes" id="UP000198504">
    <property type="component" value="Unassembled WGS sequence"/>
</dbReference>
<dbReference type="PANTHER" id="PTHR14218">
    <property type="entry name" value="PROTEASE S8 TRIPEPTIDYL PEPTIDASE I CLN2"/>
    <property type="match status" value="1"/>
</dbReference>
<evidence type="ECO:0000256" key="3">
    <source>
        <dbReference type="ARBA" id="ARBA00022723"/>
    </source>
</evidence>
<evidence type="ECO:0000313" key="11">
    <source>
        <dbReference type="Proteomes" id="UP000198504"/>
    </source>
</evidence>
<keyword evidence="11" id="KW-1185">Reference proteome</keyword>
<protein>
    <submittedName>
        <fullName evidence="10">Subtilase family protein</fullName>
    </submittedName>
</protein>
<dbReference type="InterPro" id="IPR015366">
    <property type="entry name" value="S53_propep"/>
</dbReference>
<dbReference type="PANTHER" id="PTHR14218:SF15">
    <property type="entry name" value="TRIPEPTIDYL-PEPTIDASE 1"/>
    <property type="match status" value="1"/>
</dbReference>
<dbReference type="Gene3D" id="3.40.50.200">
    <property type="entry name" value="Peptidase S8/S53 domain"/>
    <property type="match status" value="1"/>
</dbReference>
<dbReference type="GO" id="GO:0046872">
    <property type="term" value="F:metal ion binding"/>
    <property type="evidence" value="ECO:0007669"/>
    <property type="project" value="UniProtKB-KW"/>
</dbReference>
<dbReference type="InterPro" id="IPR050819">
    <property type="entry name" value="Tripeptidyl-peptidase_I"/>
</dbReference>
<keyword evidence="2" id="KW-0645">Protease</keyword>
<evidence type="ECO:0000259" key="9">
    <source>
        <dbReference type="PROSITE" id="PS51695"/>
    </source>
</evidence>
<dbReference type="SUPFAM" id="SSF52743">
    <property type="entry name" value="Subtilisin-like"/>
    <property type="match status" value="1"/>
</dbReference>
<keyword evidence="4" id="KW-0378">Hydrolase</keyword>
<proteinExistence type="predicted"/>
<name>A0A1H9F661_9ACTN</name>
<dbReference type="InterPro" id="IPR000209">
    <property type="entry name" value="Peptidase_S8/S53_dom"/>
</dbReference>
<accession>A0A1H9F661</accession>
<evidence type="ECO:0000256" key="1">
    <source>
        <dbReference type="ARBA" id="ARBA00001913"/>
    </source>
</evidence>
<dbReference type="SMART" id="SM00944">
    <property type="entry name" value="Pro-kuma_activ"/>
    <property type="match status" value="1"/>
</dbReference>
<dbReference type="OrthoDB" id="3480681at2"/>
<dbReference type="STRING" id="1036181.SAMN05421756_103163"/>
<dbReference type="InterPro" id="IPR036852">
    <property type="entry name" value="Peptidase_S8/S53_dom_sf"/>
</dbReference>
<evidence type="ECO:0000256" key="8">
    <source>
        <dbReference type="SAM" id="SignalP"/>
    </source>
</evidence>
<dbReference type="PROSITE" id="PS51695">
    <property type="entry name" value="SEDOLISIN"/>
    <property type="match status" value="1"/>
</dbReference>
<evidence type="ECO:0000256" key="4">
    <source>
        <dbReference type="ARBA" id="ARBA00022801"/>
    </source>
</evidence>
<evidence type="ECO:0000256" key="6">
    <source>
        <dbReference type="ARBA" id="ARBA00022837"/>
    </source>
</evidence>
<keyword evidence="8" id="KW-0732">Signal</keyword>
<reference evidence="11" key="1">
    <citation type="submission" date="2016-10" db="EMBL/GenBank/DDBJ databases">
        <authorList>
            <person name="Varghese N."/>
            <person name="Submissions S."/>
        </authorList>
    </citation>
    <scope>NUCLEOTIDE SEQUENCE [LARGE SCALE GENOMIC DNA]</scope>
    <source>
        <strain evidence="11">CGMCC 4.6856</strain>
    </source>
</reference>
<dbReference type="GO" id="GO:0006508">
    <property type="term" value="P:proteolysis"/>
    <property type="evidence" value="ECO:0007669"/>
    <property type="project" value="UniProtKB-KW"/>
</dbReference>
<keyword evidence="7" id="KW-0865">Zymogen</keyword>
<dbReference type="GO" id="GO:0004252">
    <property type="term" value="F:serine-type endopeptidase activity"/>
    <property type="evidence" value="ECO:0007669"/>
    <property type="project" value="InterPro"/>
</dbReference>
<organism evidence="10 11">
    <name type="scientific">Microlunatus flavus</name>
    <dbReference type="NCBI Taxonomy" id="1036181"/>
    <lineage>
        <taxon>Bacteria</taxon>
        <taxon>Bacillati</taxon>
        <taxon>Actinomycetota</taxon>
        <taxon>Actinomycetes</taxon>
        <taxon>Propionibacteriales</taxon>
        <taxon>Propionibacteriaceae</taxon>
        <taxon>Microlunatus</taxon>
    </lineage>
</organism>
<keyword evidence="6" id="KW-0106">Calcium</keyword>
<keyword evidence="3" id="KW-0479">Metal-binding</keyword>
<dbReference type="SUPFAM" id="SSF54897">
    <property type="entry name" value="Protease propeptides/inhibitors"/>
    <property type="match status" value="1"/>
</dbReference>
<dbReference type="RefSeq" id="WP_091178839.1">
    <property type="nucleotide sequence ID" value="NZ_FOFA01000003.1"/>
</dbReference>
<feature type="chain" id="PRO_5011732297" evidence="8">
    <location>
        <begin position="33"/>
        <end position="656"/>
    </location>
</feature>
<dbReference type="AlphaFoldDB" id="A0A1H9F661"/>
<evidence type="ECO:0000256" key="7">
    <source>
        <dbReference type="ARBA" id="ARBA00023145"/>
    </source>
</evidence>
<evidence type="ECO:0000256" key="5">
    <source>
        <dbReference type="ARBA" id="ARBA00022825"/>
    </source>
</evidence>
<feature type="domain" description="Peptidase S53" evidence="9">
    <location>
        <begin position="254"/>
        <end position="649"/>
    </location>
</feature>
<sequence>MQHRSRRTRLIVAASTLLVPAALLATVQTADAAPAAGSVAIPSTLPSWLPKATSRARTAAPAAAADASQTVRVYLAPNGGSDALAKAALAVSDPSSASYGQFLTADQFHAQWSPTAQAEQTVRGYLADQGLTVSGTAPFRRYVTATGTVSQLDKAFGVTLKKFTHDGQHVVAPTGAARVPAKVGAAVLTVSGLDTTQTKMVHKDTPKATTPPAGFRNGRPCSTFWGDVQAKYQADFKTPLPKFDGSTLTYAPCGYTGPQLRAAYEGGTNLDGSGATIAITDAYAWQYIASDANRYASENGDGSYAAGQLTQNLPASFNSQDLCDPTGWSGEETLDVEAAHAMAPGAKIRYYGSSSCLDDDFLDTLARVADEGVAQVVSNSWGDAGEVGTADSYAAYGAVLQQSALQGISVLFSSGDSGDELANTGIKSPDYPASDPYVTAVGGTATAINRSGVRLDTGWGTRSYALSADGKSWTGGDYLYGAGGGVSNVFNQPAYQRGVVNTRLSGGRAVPDLAMDADPQTGMLIGQTQTFPDGTYYAQYRIGGTSLASPLMAGMTALAVQHNQGRGFGLLNPLIYKQTKVFDDVVPHSNLKATVRVNYNNGVNNDEGVSYIVRTFDQDSSLKTTTGWDQVTGRGVPRPSFFKLTTPSPATAAVKR</sequence>
<dbReference type="InterPro" id="IPR030400">
    <property type="entry name" value="Sedolisin_dom"/>
</dbReference>
<evidence type="ECO:0000256" key="2">
    <source>
        <dbReference type="ARBA" id="ARBA00022670"/>
    </source>
</evidence>
<dbReference type="CDD" id="cd11377">
    <property type="entry name" value="Pro-peptidase_S53"/>
    <property type="match status" value="1"/>
</dbReference>
<dbReference type="Pfam" id="PF00082">
    <property type="entry name" value="Peptidase_S8"/>
    <property type="match status" value="1"/>
</dbReference>
<dbReference type="EMBL" id="FOFA01000003">
    <property type="protein sequence ID" value="SEQ33365.1"/>
    <property type="molecule type" value="Genomic_DNA"/>
</dbReference>
<dbReference type="InterPro" id="IPR023828">
    <property type="entry name" value="Peptidase_S8_Ser-AS"/>
</dbReference>
<dbReference type="GO" id="GO:0008240">
    <property type="term" value="F:tripeptidyl-peptidase activity"/>
    <property type="evidence" value="ECO:0007669"/>
    <property type="project" value="TreeGrafter"/>
</dbReference>
<feature type="signal peptide" evidence="8">
    <location>
        <begin position="1"/>
        <end position="32"/>
    </location>
</feature>
<gene>
    <name evidence="10" type="ORF">SAMN05421756_103163</name>
</gene>
<dbReference type="CDD" id="cd04056">
    <property type="entry name" value="Peptidases_S53"/>
    <property type="match status" value="1"/>
</dbReference>
<dbReference type="Pfam" id="PF09286">
    <property type="entry name" value="Pro-kuma_activ"/>
    <property type="match status" value="1"/>
</dbReference>
<dbReference type="PROSITE" id="PS00138">
    <property type="entry name" value="SUBTILASE_SER"/>
    <property type="match status" value="1"/>
</dbReference>
<evidence type="ECO:0000313" key="10">
    <source>
        <dbReference type="EMBL" id="SEQ33365.1"/>
    </source>
</evidence>
<keyword evidence="5" id="KW-0720">Serine protease</keyword>